<dbReference type="EMBL" id="CP046401">
    <property type="protein sequence ID" value="QGY44651.1"/>
    <property type="molecule type" value="Genomic_DNA"/>
</dbReference>
<keyword evidence="10" id="KW-1185">Reference proteome</keyword>
<evidence type="ECO:0000256" key="2">
    <source>
        <dbReference type="ARBA" id="ARBA00022475"/>
    </source>
</evidence>
<dbReference type="Pfam" id="PF02687">
    <property type="entry name" value="FtsX"/>
    <property type="match status" value="2"/>
</dbReference>
<evidence type="ECO:0000256" key="6">
    <source>
        <dbReference type="SAM" id="Phobius"/>
    </source>
</evidence>
<feature type="transmembrane region" description="Helical" evidence="6">
    <location>
        <begin position="654"/>
        <end position="679"/>
    </location>
</feature>
<dbReference type="InterPro" id="IPR050250">
    <property type="entry name" value="Macrolide_Exporter_MacB"/>
</dbReference>
<dbReference type="InterPro" id="IPR003838">
    <property type="entry name" value="ABC3_permease_C"/>
</dbReference>
<evidence type="ECO:0000256" key="3">
    <source>
        <dbReference type="ARBA" id="ARBA00022692"/>
    </source>
</evidence>
<feature type="transmembrane region" description="Helical" evidence="6">
    <location>
        <begin position="707"/>
        <end position="726"/>
    </location>
</feature>
<dbReference type="PANTHER" id="PTHR30572">
    <property type="entry name" value="MEMBRANE COMPONENT OF TRANSPORTER-RELATED"/>
    <property type="match status" value="1"/>
</dbReference>
<organism evidence="9 10">
    <name type="scientific">Maribellus comscasis</name>
    <dbReference type="NCBI Taxonomy" id="2681766"/>
    <lineage>
        <taxon>Bacteria</taxon>
        <taxon>Pseudomonadati</taxon>
        <taxon>Bacteroidota</taxon>
        <taxon>Bacteroidia</taxon>
        <taxon>Marinilabiliales</taxon>
        <taxon>Prolixibacteraceae</taxon>
        <taxon>Maribellus</taxon>
    </lineage>
</organism>
<keyword evidence="5 6" id="KW-0472">Membrane</keyword>
<evidence type="ECO:0000256" key="5">
    <source>
        <dbReference type="ARBA" id="ARBA00023136"/>
    </source>
</evidence>
<evidence type="ECO:0000313" key="10">
    <source>
        <dbReference type="Proteomes" id="UP000428260"/>
    </source>
</evidence>
<evidence type="ECO:0000259" key="8">
    <source>
        <dbReference type="Pfam" id="PF12704"/>
    </source>
</evidence>
<dbReference type="InterPro" id="IPR025857">
    <property type="entry name" value="MacB_PCD"/>
</dbReference>
<evidence type="ECO:0000256" key="1">
    <source>
        <dbReference type="ARBA" id="ARBA00004651"/>
    </source>
</evidence>
<proteinExistence type="predicted"/>
<feature type="domain" description="MacB-like periplasmic core" evidence="8">
    <location>
        <begin position="20"/>
        <end position="230"/>
    </location>
</feature>
<dbReference type="RefSeq" id="WP_158867164.1">
    <property type="nucleotide sequence ID" value="NZ_CP046401.1"/>
</dbReference>
<evidence type="ECO:0000313" key="9">
    <source>
        <dbReference type="EMBL" id="QGY44651.1"/>
    </source>
</evidence>
<dbReference type="PANTHER" id="PTHR30572:SF18">
    <property type="entry name" value="ABC-TYPE MACROLIDE FAMILY EXPORT SYSTEM PERMEASE COMPONENT 2"/>
    <property type="match status" value="1"/>
</dbReference>
<protein>
    <submittedName>
        <fullName evidence="9">FtsX-like permease family protein</fullName>
    </submittedName>
</protein>
<dbReference type="AlphaFoldDB" id="A0A6I6JQF8"/>
<dbReference type="GO" id="GO:0022857">
    <property type="term" value="F:transmembrane transporter activity"/>
    <property type="evidence" value="ECO:0007669"/>
    <property type="project" value="TreeGrafter"/>
</dbReference>
<dbReference type="Pfam" id="PF12704">
    <property type="entry name" value="MacB_PCD"/>
    <property type="match status" value="1"/>
</dbReference>
<feature type="transmembrane region" description="Helical" evidence="6">
    <location>
        <begin position="323"/>
        <end position="348"/>
    </location>
</feature>
<dbReference type="KEGG" id="mcos:GM418_13545"/>
<feature type="transmembrane region" description="Helical" evidence="6">
    <location>
        <begin position="21"/>
        <end position="41"/>
    </location>
</feature>
<feature type="transmembrane region" description="Helical" evidence="6">
    <location>
        <begin position="274"/>
        <end position="296"/>
    </location>
</feature>
<feature type="transmembrane region" description="Helical" evidence="6">
    <location>
        <begin position="738"/>
        <end position="759"/>
    </location>
</feature>
<accession>A0A6I6JQF8</accession>
<reference evidence="9 10" key="1">
    <citation type="submission" date="2019-11" db="EMBL/GenBank/DDBJ databases">
        <authorList>
            <person name="Zheng R.K."/>
            <person name="Sun C.M."/>
        </authorList>
    </citation>
    <scope>NUCLEOTIDE SEQUENCE [LARGE SCALE GENOMIC DNA]</scope>
    <source>
        <strain evidence="9 10">WC007</strain>
    </source>
</reference>
<name>A0A6I6JQF8_9BACT</name>
<feature type="domain" description="ABC3 transporter permease C-terminal" evidence="7">
    <location>
        <begin position="657"/>
        <end position="771"/>
    </location>
</feature>
<feature type="transmembrane region" description="Helical" evidence="6">
    <location>
        <begin position="368"/>
        <end position="391"/>
    </location>
</feature>
<evidence type="ECO:0000259" key="7">
    <source>
        <dbReference type="Pfam" id="PF02687"/>
    </source>
</evidence>
<sequence>MKTYNLKLTLRRFSRDKIGSSINIIGIAFGLAVTILVVFYVHNELSYESCFDNSGQIYRISEENNSTQWAAIPPTIGLMVKEQIPEIENIARLSLCKEQIVKVGAESFIENNGCNADNSVSSIFSFKWLSGNSKTALSNPASIVLTQSLAKKYFNKNDALGKTVEIDENTYTVTGIIENLPSNTHLKFNYFLSLSENYDNLNRYGKWQNFYTYCSLNKTVNTELVTTKLNDFAKKYTQLLQGSENTEISLALQPINKIHLFSKLEKEIPGNGNILYLFIFSIIAVLILFISCANYINHSVIKTLKRVNEFGVKKVLGASKKRLVLHFFHESFIYVLIATVFALAIVFLFNENYGYILGLSLKLKGFNIVVVLSLLALITFLVSFYPASVVFKYNITDALKSKKNVNAGFRKALVVFQFAASIFLIVCTLGVHHQMKYINNKNLGFDKTATISVKLYGDLYNKFKKNGDVLKNELLKNPNIVDVSLTSYELGKRIGFSTIYPLSQKNKENLPDVRVLNTDGRLISLLNMKITDGNNFTKSQTPSVILNQAAVDAYGFTNPLNEQIVVGDTKHNVVGVVQNFNYSSLHAEVEPLAITNTYYFLVNLYVKINSSNISGALTDIEKLIQTTSPGSLFAYSFLNETLGKQYQAEQNLNILLNIFTFLALFIACLGLMVLSIYSAELRIKEIGIRKVNGAKISEILTMLNKDFVKWVVIAFIIATPIAWYAMNKWLENFAYKTTLSWWIFALAGVLALGIALLTVSWQSWRAATRNPVEALRYE</sequence>
<keyword evidence="2" id="KW-1003">Cell membrane</keyword>
<comment type="subcellular location">
    <subcellularLocation>
        <location evidence="1">Cell membrane</location>
        <topology evidence="1">Multi-pass membrane protein</topology>
    </subcellularLocation>
</comment>
<feature type="transmembrane region" description="Helical" evidence="6">
    <location>
        <begin position="412"/>
        <end position="431"/>
    </location>
</feature>
<keyword evidence="4 6" id="KW-1133">Transmembrane helix</keyword>
<dbReference type="Proteomes" id="UP000428260">
    <property type="component" value="Chromosome"/>
</dbReference>
<gene>
    <name evidence="9" type="ORF">GM418_13545</name>
</gene>
<dbReference type="GO" id="GO:0005886">
    <property type="term" value="C:plasma membrane"/>
    <property type="evidence" value="ECO:0007669"/>
    <property type="project" value="UniProtKB-SubCell"/>
</dbReference>
<feature type="domain" description="ABC3 transporter permease C-terminal" evidence="7">
    <location>
        <begin position="282"/>
        <end position="395"/>
    </location>
</feature>
<evidence type="ECO:0000256" key="4">
    <source>
        <dbReference type="ARBA" id="ARBA00022989"/>
    </source>
</evidence>
<keyword evidence="3 6" id="KW-0812">Transmembrane</keyword>